<dbReference type="Proteomes" id="UP000831880">
    <property type="component" value="Chromosome"/>
</dbReference>
<evidence type="ECO:0000259" key="1">
    <source>
        <dbReference type="PROSITE" id="PS51186"/>
    </source>
</evidence>
<evidence type="ECO:0000313" key="3">
    <source>
        <dbReference type="Proteomes" id="UP000831880"/>
    </source>
</evidence>
<dbReference type="InterPro" id="IPR000182">
    <property type="entry name" value="GNAT_dom"/>
</dbReference>
<gene>
    <name evidence="2" type="ORF">MUO14_14060</name>
</gene>
<accession>A0ABY4GUP5</accession>
<feature type="domain" description="N-acetyltransferase" evidence="1">
    <location>
        <begin position="1"/>
        <end position="147"/>
    </location>
</feature>
<dbReference type="InterPro" id="IPR016181">
    <property type="entry name" value="Acyl_CoA_acyltransferase"/>
</dbReference>
<dbReference type="SUPFAM" id="SSF55729">
    <property type="entry name" value="Acyl-CoA N-acyltransferases (Nat)"/>
    <property type="match status" value="1"/>
</dbReference>
<dbReference type="RefSeq" id="WP_244751282.1">
    <property type="nucleotide sequence ID" value="NZ_CP095074.1"/>
</dbReference>
<dbReference type="PROSITE" id="PS51186">
    <property type="entry name" value="GNAT"/>
    <property type="match status" value="1"/>
</dbReference>
<evidence type="ECO:0000313" key="2">
    <source>
        <dbReference type="EMBL" id="UOQ91671.1"/>
    </source>
</evidence>
<name>A0ABY4GUP5_9BACI</name>
<protein>
    <submittedName>
        <fullName evidence="2">GNAT family N-acetyltransferase</fullName>
    </submittedName>
</protein>
<reference evidence="2 3" key="1">
    <citation type="submission" date="2022-04" db="EMBL/GenBank/DDBJ databases">
        <title>Halobacillus sp. isolated from saltern.</title>
        <authorList>
            <person name="Won M."/>
            <person name="Lee C.-M."/>
            <person name="Woen H.-Y."/>
            <person name="Kwon S.-W."/>
        </authorList>
    </citation>
    <scope>NUCLEOTIDE SEQUENCE [LARGE SCALE GENOMIC DNA]</scope>
    <source>
        <strain evidence="2 3">SSTM10-2</strain>
    </source>
</reference>
<dbReference type="CDD" id="cd04301">
    <property type="entry name" value="NAT_SF"/>
    <property type="match status" value="1"/>
</dbReference>
<dbReference type="EMBL" id="CP095074">
    <property type="protein sequence ID" value="UOQ91671.1"/>
    <property type="molecule type" value="Genomic_DNA"/>
</dbReference>
<keyword evidence="3" id="KW-1185">Reference proteome</keyword>
<dbReference type="Pfam" id="PF00583">
    <property type="entry name" value="Acetyltransf_1"/>
    <property type="match status" value="1"/>
</dbReference>
<organism evidence="2 3">
    <name type="scientific">Halobacillus shinanisalinarum</name>
    <dbReference type="NCBI Taxonomy" id="2932258"/>
    <lineage>
        <taxon>Bacteria</taxon>
        <taxon>Bacillati</taxon>
        <taxon>Bacillota</taxon>
        <taxon>Bacilli</taxon>
        <taxon>Bacillales</taxon>
        <taxon>Bacillaceae</taxon>
        <taxon>Halobacillus</taxon>
    </lineage>
</organism>
<dbReference type="Gene3D" id="3.40.630.30">
    <property type="match status" value="1"/>
</dbReference>
<sequence>MISILNHEDAQTARQIRSIQLPAYQVEAGILQTDRIPRLYDSIEDIQSCEETFVGFFRGDVLVGFISYKRKANLVDIHRLVVFPPYFRQGIAKSLLTSLLDILPSSTFKVSTGKNNMAAQRLYHSLGFQKESDSEAEPGLWLTHFKRTPKL</sequence>
<proteinExistence type="predicted"/>